<evidence type="ECO:0000313" key="2">
    <source>
        <dbReference type="EMBL" id="JAH95521.1"/>
    </source>
</evidence>
<keyword evidence="1" id="KW-0812">Transmembrane</keyword>
<reference evidence="2" key="1">
    <citation type="submission" date="2014-11" db="EMBL/GenBank/DDBJ databases">
        <authorList>
            <person name="Amaro Gonzalez C."/>
        </authorList>
    </citation>
    <scope>NUCLEOTIDE SEQUENCE</scope>
</reference>
<organism evidence="2">
    <name type="scientific">Anguilla anguilla</name>
    <name type="common">European freshwater eel</name>
    <name type="synonym">Muraena anguilla</name>
    <dbReference type="NCBI Taxonomy" id="7936"/>
    <lineage>
        <taxon>Eukaryota</taxon>
        <taxon>Metazoa</taxon>
        <taxon>Chordata</taxon>
        <taxon>Craniata</taxon>
        <taxon>Vertebrata</taxon>
        <taxon>Euteleostomi</taxon>
        <taxon>Actinopterygii</taxon>
        <taxon>Neopterygii</taxon>
        <taxon>Teleostei</taxon>
        <taxon>Anguilliformes</taxon>
        <taxon>Anguillidae</taxon>
        <taxon>Anguilla</taxon>
    </lineage>
</organism>
<accession>A0A0E9WZ82</accession>
<dbReference type="AlphaFoldDB" id="A0A0E9WZ82"/>
<evidence type="ECO:0000256" key="1">
    <source>
        <dbReference type="SAM" id="Phobius"/>
    </source>
</evidence>
<feature type="transmembrane region" description="Helical" evidence="1">
    <location>
        <begin position="32"/>
        <end position="49"/>
    </location>
</feature>
<protein>
    <submittedName>
        <fullName evidence="2">Uncharacterized protein</fullName>
    </submittedName>
</protein>
<reference evidence="2" key="2">
    <citation type="journal article" date="2015" name="Fish Shellfish Immunol.">
        <title>Early steps in the European eel (Anguilla anguilla)-Vibrio vulnificus interaction in the gills: Role of the RtxA13 toxin.</title>
        <authorList>
            <person name="Callol A."/>
            <person name="Pajuelo D."/>
            <person name="Ebbesson L."/>
            <person name="Teles M."/>
            <person name="MacKenzie S."/>
            <person name="Amaro C."/>
        </authorList>
    </citation>
    <scope>NUCLEOTIDE SEQUENCE</scope>
</reference>
<dbReference type="EMBL" id="GBXM01013056">
    <property type="protein sequence ID" value="JAH95521.1"/>
    <property type="molecule type" value="Transcribed_RNA"/>
</dbReference>
<sequence>MQSRPTKYLINSVSSVFFVSGQMKLGRPSHKHFILIYITTLLYVFFFNSKEHRVDHNQ</sequence>
<name>A0A0E9WZ82_ANGAN</name>
<proteinExistence type="predicted"/>
<keyword evidence="1" id="KW-1133">Transmembrane helix</keyword>
<keyword evidence="1" id="KW-0472">Membrane</keyword>